<evidence type="ECO:0000313" key="1">
    <source>
        <dbReference type="EMBL" id="TYK34839.1"/>
    </source>
</evidence>
<organism evidence="1 2">
    <name type="scientific">Bacteroides pyogenes</name>
    <dbReference type="NCBI Taxonomy" id="310300"/>
    <lineage>
        <taxon>Bacteria</taxon>
        <taxon>Pseudomonadati</taxon>
        <taxon>Bacteroidota</taxon>
        <taxon>Bacteroidia</taxon>
        <taxon>Bacteroidales</taxon>
        <taxon>Bacteroidaceae</taxon>
        <taxon>Bacteroides</taxon>
    </lineage>
</organism>
<dbReference type="AlphaFoldDB" id="A0A5D3EMT6"/>
<dbReference type="EMBL" id="VKLW01000005">
    <property type="protein sequence ID" value="TYK34839.1"/>
    <property type="molecule type" value="Genomic_DNA"/>
</dbReference>
<accession>A0A5D3EMT6</accession>
<protein>
    <submittedName>
        <fullName evidence="1">Uncharacterized protein</fullName>
    </submittedName>
</protein>
<evidence type="ECO:0000313" key="2">
    <source>
        <dbReference type="Proteomes" id="UP000324383"/>
    </source>
</evidence>
<dbReference type="RefSeq" id="WP_148727608.1">
    <property type="nucleotide sequence ID" value="NZ_CP197398.1"/>
</dbReference>
<proteinExistence type="predicted"/>
<gene>
    <name evidence="1" type="ORF">FNJ60_03500</name>
</gene>
<keyword evidence="2" id="KW-1185">Reference proteome</keyword>
<name>A0A5D3EMT6_9BACE</name>
<reference evidence="1 2" key="1">
    <citation type="submission" date="2019-07" db="EMBL/GenBank/DDBJ databases">
        <title>Draft Genome Sequences of Bacteroides pyogenes Strains Isolated from the Uterus Holstein Dairy Cows with Metritis.</title>
        <authorList>
            <person name="Cunha F."/>
            <person name="Galvao K.N."/>
            <person name="Jeon S.J."/>
            <person name="Jeong K.C."/>
        </authorList>
    </citation>
    <scope>NUCLEOTIDE SEQUENCE [LARGE SCALE GENOMIC DNA]</scope>
    <source>
        <strain evidence="1 2">KG-31</strain>
    </source>
</reference>
<sequence length="72" mass="8253">MPKEEFCLEIIITFVGDKEFFAGKTKQYIANGTVAKSLPENQPIARNALVQRVIAFLSKVIENNRIFVLFYE</sequence>
<dbReference type="Proteomes" id="UP000324383">
    <property type="component" value="Unassembled WGS sequence"/>
</dbReference>
<comment type="caution">
    <text evidence="1">The sequence shown here is derived from an EMBL/GenBank/DDBJ whole genome shotgun (WGS) entry which is preliminary data.</text>
</comment>